<evidence type="ECO:0000313" key="7">
    <source>
        <dbReference type="EMBL" id="KAF3027222.1"/>
    </source>
</evidence>
<keyword evidence="1 6" id="KW-0853">WD repeat</keyword>
<gene>
    <name evidence="7" type="ORF">E8E12_000071</name>
</gene>
<evidence type="ECO:0000256" key="2">
    <source>
        <dbReference type="ARBA" id="ARBA00022737"/>
    </source>
</evidence>
<evidence type="ECO:0000256" key="5">
    <source>
        <dbReference type="ARBA" id="ARBA00043913"/>
    </source>
</evidence>
<dbReference type="PROSITE" id="PS00678">
    <property type="entry name" value="WD_REPEATS_1"/>
    <property type="match status" value="5"/>
</dbReference>
<name>A0A9P4WF81_9PLEO</name>
<evidence type="ECO:0000313" key="8">
    <source>
        <dbReference type="Proteomes" id="UP000758155"/>
    </source>
</evidence>
<keyword evidence="2" id="KW-0677">Repeat</keyword>
<proteinExistence type="inferred from homology"/>
<feature type="repeat" description="WD" evidence="6">
    <location>
        <begin position="374"/>
        <end position="415"/>
    </location>
</feature>
<reference evidence="7" key="1">
    <citation type="submission" date="2019-04" db="EMBL/GenBank/DDBJ databases">
        <title>Sequencing of skin fungus with MAO and IRED activity.</title>
        <authorList>
            <person name="Marsaioli A.J."/>
            <person name="Bonatto J.M.C."/>
            <person name="Reis Junior O."/>
        </authorList>
    </citation>
    <scope>NUCLEOTIDE SEQUENCE</scope>
    <source>
        <strain evidence="7">28M1</strain>
    </source>
</reference>
<dbReference type="PROSITE" id="PS50294">
    <property type="entry name" value="WD_REPEATS_REGION"/>
    <property type="match status" value="5"/>
</dbReference>
<dbReference type="EMBL" id="SWKV01000407">
    <property type="protein sequence ID" value="KAF3027222.1"/>
    <property type="molecule type" value="Genomic_DNA"/>
</dbReference>
<feature type="non-terminal residue" evidence="7">
    <location>
        <position position="1"/>
    </location>
</feature>
<dbReference type="SUPFAM" id="SSF50978">
    <property type="entry name" value="WD40 repeat-like"/>
    <property type="match status" value="1"/>
</dbReference>
<dbReference type="PANTHER" id="PTHR22847:SF637">
    <property type="entry name" value="WD REPEAT DOMAIN 5B"/>
    <property type="match status" value="1"/>
</dbReference>
<feature type="repeat" description="WD" evidence="6">
    <location>
        <begin position="247"/>
        <end position="289"/>
    </location>
</feature>
<dbReference type="PANTHER" id="PTHR22847">
    <property type="entry name" value="WD40 REPEAT PROTEIN"/>
    <property type="match status" value="1"/>
</dbReference>
<dbReference type="Gene3D" id="2.130.10.10">
    <property type="entry name" value="YVTN repeat-like/Quinoprotein amine dehydrogenase"/>
    <property type="match status" value="3"/>
</dbReference>
<dbReference type="PRINTS" id="PR00320">
    <property type="entry name" value="GPROTEINBRPT"/>
</dbReference>
<feature type="repeat" description="WD" evidence="6">
    <location>
        <begin position="332"/>
        <end position="373"/>
    </location>
</feature>
<comment type="function">
    <text evidence="5">Involved in mitochondrial fission. Acts as an adapter protein required to form mitochondrial fission complexes. Formation of these complexes is required to promote constriction and fission of the mitochondrial compartment at a late step in mitochondrial division.</text>
</comment>
<comment type="caution">
    <text evidence="7">The sequence shown here is derived from an EMBL/GenBank/DDBJ whole genome shotgun (WGS) entry which is preliminary data.</text>
</comment>
<sequence>YTDEEREEHCDMLRCLVALLAIAEEDVNQTLEDLHAILNVPEDLTQPLRLHHPSFRDFLLNQKRCGDDSFWVEEKSAHEKLASRCLELMSAPSGLRQDICGLSKPGTLRSEIGEETVASSLPPELQYACRYWVEHLQRSQQSIADGDAVHVFLQTHLLHWLEAMSLMEETSQCLSADTCTGFLRDANRFVLRFSSILAEAPLQVYSSALVFAPETSVVQKTFISQVPQAVQMVLGRDAEWDACRSVLEGHTDWVRAVVFSADGQLLASASGDKTTVRVWETATGACRSVLEGHTAGVSAVVFSADGQLLASASGDKTVRVWETATGACRSVLEGHTAGVRAVVFSADGQLLASASGDKTVRVWETATGACRSVLEGHTAGVSAVVFSADGQLLASASHDKTVRVWETATGACRSVLEGHTAGVSAVVFSADGQLLASASEDKTVRVWETATGACRSVLEGHTDNVSAVEFSADGQLLASASSDKTVRVWETATGTCRTVLESRSPYIYFLTFSLDGRVLITDNGAIPLPPDLYLMSSLKEEEQSSQLAVVEQWVLHSTQRLLWLPFEYRTHRTAVHKDVRHAQEQYKKTESAWVTIKYA</sequence>
<dbReference type="InterPro" id="IPR001680">
    <property type="entry name" value="WD40_rpt"/>
</dbReference>
<dbReference type="InterPro" id="IPR019775">
    <property type="entry name" value="WD40_repeat_CS"/>
</dbReference>
<dbReference type="SMART" id="SM00320">
    <property type="entry name" value="WD40"/>
    <property type="match status" value="6"/>
</dbReference>
<dbReference type="PROSITE" id="PS50082">
    <property type="entry name" value="WD_REPEATS_2"/>
    <property type="match status" value="6"/>
</dbReference>
<dbReference type="GO" id="GO:0005634">
    <property type="term" value="C:nucleus"/>
    <property type="evidence" value="ECO:0007669"/>
    <property type="project" value="TreeGrafter"/>
</dbReference>
<dbReference type="Proteomes" id="UP000758155">
    <property type="component" value="Unassembled WGS sequence"/>
</dbReference>
<organism evidence="7 8">
    <name type="scientific">Didymella heteroderae</name>
    <dbReference type="NCBI Taxonomy" id="1769908"/>
    <lineage>
        <taxon>Eukaryota</taxon>
        <taxon>Fungi</taxon>
        <taxon>Dikarya</taxon>
        <taxon>Ascomycota</taxon>
        <taxon>Pezizomycotina</taxon>
        <taxon>Dothideomycetes</taxon>
        <taxon>Pleosporomycetidae</taxon>
        <taxon>Pleosporales</taxon>
        <taxon>Pleosporineae</taxon>
        <taxon>Didymellaceae</taxon>
        <taxon>Didymella</taxon>
    </lineage>
</organism>
<dbReference type="InterPro" id="IPR020472">
    <property type="entry name" value="WD40_PAC1"/>
</dbReference>
<comment type="similarity">
    <text evidence="3">Belongs to the WD repeat MDV1/CAF4 family.</text>
</comment>
<dbReference type="OrthoDB" id="674604at2759"/>
<evidence type="ECO:0000256" key="4">
    <source>
        <dbReference type="ARBA" id="ARBA00039789"/>
    </source>
</evidence>
<protein>
    <recommendedName>
        <fullName evidence="4">Mitochondrial division protein 1</fullName>
    </recommendedName>
</protein>
<dbReference type="InterPro" id="IPR036322">
    <property type="entry name" value="WD40_repeat_dom_sf"/>
</dbReference>
<evidence type="ECO:0000256" key="3">
    <source>
        <dbReference type="ARBA" id="ARBA00038415"/>
    </source>
</evidence>
<evidence type="ECO:0000256" key="1">
    <source>
        <dbReference type="ARBA" id="ARBA00022574"/>
    </source>
</evidence>
<dbReference type="AlphaFoldDB" id="A0A9P4WF81"/>
<dbReference type="Pfam" id="PF00400">
    <property type="entry name" value="WD40"/>
    <property type="match status" value="6"/>
</dbReference>
<accession>A0A9P4WF81</accession>
<feature type="repeat" description="WD" evidence="6">
    <location>
        <begin position="416"/>
        <end position="457"/>
    </location>
</feature>
<feature type="repeat" description="WD" evidence="6">
    <location>
        <begin position="290"/>
        <end position="331"/>
    </location>
</feature>
<dbReference type="InterPro" id="IPR015943">
    <property type="entry name" value="WD40/YVTN_repeat-like_dom_sf"/>
</dbReference>
<dbReference type="GO" id="GO:1990234">
    <property type="term" value="C:transferase complex"/>
    <property type="evidence" value="ECO:0007669"/>
    <property type="project" value="UniProtKB-ARBA"/>
</dbReference>
<dbReference type="CDD" id="cd00200">
    <property type="entry name" value="WD40"/>
    <property type="match status" value="1"/>
</dbReference>
<feature type="repeat" description="WD" evidence="6">
    <location>
        <begin position="458"/>
        <end position="499"/>
    </location>
</feature>
<evidence type="ECO:0000256" key="6">
    <source>
        <dbReference type="PROSITE-ProRule" id="PRU00221"/>
    </source>
</evidence>
<keyword evidence="8" id="KW-1185">Reference proteome</keyword>